<keyword evidence="2" id="KW-1133">Transmembrane helix</keyword>
<feature type="region of interest" description="Disordered" evidence="1">
    <location>
        <begin position="75"/>
        <end position="134"/>
    </location>
</feature>
<keyword evidence="4" id="KW-1185">Reference proteome</keyword>
<evidence type="ECO:0000313" key="4">
    <source>
        <dbReference type="Proteomes" id="UP000007842"/>
    </source>
</evidence>
<keyword evidence="2" id="KW-0472">Membrane</keyword>
<evidence type="ECO:0000256" key="1">
    <source>
        <dbReference type="SAM" id="MobiDB-lite"/>
    </source>
</evidence>
<feature type="transmembrane region" description="Helical" evidence="2">
    <location>
        <begin position="50"/>
        <end position="71"/>
    </location>
</feature>
<dbReference type="EMBL" id="CP003229">
    <property type="protein sequence ID" value="AEW99882.1"/>
    <property type="molecule type" value="Genomic_DNA"/>
</dbReference>
<organism evidence="3 4">
    <name type="scientific">Streptantibioticus cattleyicolor (strain ATCC 35852 / DSM 46488 / JCM 4925 / NBRC 14057 / NRRL 8057)</name>
    <name type="common">Streptomyces cattleya</name>
    <dbReference type="NCBI Taxonomy" id="1003195"/>
    <lineage>
        <taxon>Bacteria</taxon>
        <taxon>Bacillati</taxon>
        <taxon>Actinomycetota</taxon>
        <taxon>Actinomycetes</taxon>
        <taxon>Kitasatosporales</taxon>
        <taxon>Streptomycetaceae</taxon>
        <taxon>Streptantibioticus</taxon>
    </lineage>
</organism>
<gene>
    <name evidence="3" type="ordered locus">SCATT_p16890</name>
</gene>
<dbReference type="AlphaFoldDB" id="F8JJR7"/>
<protein>
    <submittedName>
        <fullName evidence="3">Uncharacterized protein</fullName>
    </submittedName>
</protein>
<sequence length="134" mass="13243">MSGRSGPHGPDRLEEVLREALAARADSVGAGDLRPARPPSPAGVPRRHRLHPAVLAAVGLAAVVAAAVFLVHGAADRSRGPSVVPAGPSASPSDGPRRPTASPGPGTAAPVPAPPPSGSRVEPPGPRFTGAAPR</sequence>
<dbReference type="KEGG" id="scy:SCATT_p16890"/>
<dbReference type="PATRIC" id="fig|1003195.29.peg.7486"/>
<accession>G8XHX6</accession>
<dbReference type="HOGENOM" id="CLU_1894963_0_0_11"/>
<evidence type="ECO:0000256" key="2">
    <source>
        <dbReference type="SAM" id="Phobius"/>
    </source>
</evidence>
<feature type="region of interest" description="Disordered" evidence="1">
    <location>
        <begin position="23"/>
        <end position="46"/>
    </location>
</feature>
<geneLocation type="plasmid" evidence="3 4">
    <name>pSCATT</name>
</geneLocation>
<dbReference type="KEGG" id="sct:SCAT_p0057"/>
<feature type="compositionally biased region" description="Low complexity" evidence="1">
    <location>
        <begin position="81"/>
        <end position="110"/>
    </location>
</feature>
<proteinExistence type="predicted"/>
<evidence type="ECO:0000313" key="3">
    <source>
        <dbReference type="EMBL" id="AEW99882.1"/>
    </source>
</evidence>
<reference evidence="4" key="1">
    <citation type="submission" date="2011-12" db="EMBL/GenBank/DDBJ databases">
        <title>Complete genome sequence of Streptomyces cattleya strain DSM 46488.</title>
        <authorList>
            <person name="Ou H.-Y."/>
            <person name="Li P."/>
            <person name="Zhao C."/>
            <person name="O'Hagan D."/>
            <person name="Deng Z."/>
        </authorList>
    </citation>
    <scope>NUCLEOTIDE SEQUENCE [LARGE SCALE GENOMIC DNA]</scope>
    <source>
        <strain evidence="4">ATCC 35852 / DSM 46488 / JCM 4925 / NBRC 14057 / NRRL 8057</strain>
        <plasmid evidence="4">Plasmid pSCATT</plasmid>
    </source>
</reference>
<accession>F8JJR7</accession>
<keyword evidence="3" id="KW-0614">Plasmid</keyword>
<dbReference type="Proteomes" id="UP000007842">
    <property type="component" value="Plasmid pSCATT"/>
</dbReference>
<keyword evidence="2" id="KW-0812">Transmembrane</keyword>
<name>F8JJR7_STREN</name>